<reference evidence="1" key="1">
    <citation type="submission" date="2020-07" db="EMBL/GenBank/DDBJ databases">
        <title>Clarias magur genome sequencing, assembly and annotation.</title>
        <authorList>
            <person name="Kushwaha B."/>
            <person name="Kumar R."/>
            <person name="Das P."/>
            <person name="Joshi C.G."/>
            <person name="Kumar D."/>
            <person name="Nagpure N.S."/>
            <person name="Pandey M."/>
            <person name="Agarwal S."/>
            <person name="Srivastava S."/>
            <person name="Singh M."/>
            <person name="Sahoo L."/>
            <person name="Jayasankar P."/>
            <person name="Meher P.K."/>
            <person name="Koringa P.G."/>
            <person name="Iquebal M.A."/>
            <person name="Das S.P."/>
            <person name="Bit A."/>
            <person name="Patnaik S."/>
            <person name="Patel N."/>
            <person name="Shah T.M."/>
            <person name="Hinsu A."/>
            <person name="Jena J.K."/>
        </authorList>
    </citation>
    <scope>NUCLEOTIDE SEQUENCE</scope>
    <source>
        <strain evidence="1">CIFAMagur01</strain>
        <tissue evidence="1">Testis</tissue>
    </source>
</reference>
<dbReference type="EMBL" id="QNUK01000013">
    <property type="protein sequence ID" value="KAF5908337.1"/>
    <property type="molecule type" value="Genomic_DNA"/>
</dbReference>
<gene>
    <name evidence="1" type="ORF">DAT39_001742</name>
</gene>
<comment type="caution">
    <text evidence="1">The sequence shown here is derived from an EMBL/GenBank/DDBJ whole genome shotgun (WGS) entry which is preliminary data.</text>
</comment>
<evidence type="ECO:0000313" key="2">
    <source>
        <dbReference type="Proteomes" id="UP000727407"/>
    </source>
</evidence>
<accession>A0A8J4UVA4</accession>
<organism evidence="1 2">
    <name type="scientific">Clarias magur</name>
    <name type="common">Asian catfish</name>
    <name type="synonym">Macropteronotus magur</name>
    <dbReference type="NCBI Taxonomy" id="1594786"/>
    <lineage>
        <taxon>Eukaryota</taxon>
        <taxon>Metazoa</taxon>
        <taxon>Chordata</taxon>
        <taxon>Craniata</taxon>
        <taxon>Vertebrata</taxon>
        <taxon>Euteleostomi</taxon>
        <taxon>Actinopterygii</taxon>
        <taxon>Neopterygii</taxon>
        <taxon>Teleostei</taxon>
        <taxon>Ostariophysi</taxon>
        <taxon>Siluriformes</taxon>
        <taxon>Clariidae</taxon>
        <taxon>Clarias</taxon>
    </lineage>
</organism>
<name>A0A8J4UVA4_CLAMG</name>
<dbReference type="Proteomes" id="UP000727407">
    <property type="component" value="Unassembled WGS sequence"/>
</dbReference>
<protein>
    <submittedName>
        <fullName evidence="1">Uncharacterized protein</fullName>
    </submittedName>
</protein>
<sequence>MGRRPQIPTFKESMPAVTPVSRLKASEEGKAALTLSFLASLKLQAMKDHTIRRVWFQIYYSLFVDSTAGCQE</sequence>
<dbReference type="AlphaFoldDB" id="A0A8J4UVA4"/>
<proteinExistence type="predicted"/>
<keyword evidence="2" id="KW-1185">Reference proteome</keyword>
<evidence type="ECO:0000313" key="1">
    <source>
        <dbReference type="EMBL" id="KAF5908337.1"/>
    </source>
</evidence>